<evidence type="ECO:0000313" key="1">
    <source>
        <dbReference type="EMBL" id="AZS31176.1"/>
    </source>
</evidence>
<dbReference type="KEGG" id="buy:D8S85_17520"/>
<sequence>MANKIVKVGKVQLGAKDIRVYLLDTGEYLLDEAIIQFYRKGCDASIVKVETLTGKEASGCLLSHVLRNVNKTILNQIVMRSFPFLLDHVLQENGEDDLPSEERELGSFDKLIIQALNYNPNKKEK</sequence>
<reference evidence="1 2" key="1">
    <citation type="submission" date="2018-10" db="EMBL/GenBank/DDBJ databases">
        <title>Butyricimonas faecalis sp. nov., isolated from human faeces and emended description of the genus Butyricimonas.</title>
        <authorList>
            <person name="Le Roy T."/>
            <person name="Van der Smissen P."/>
            <person name="Paquot A."/>
            <person name="Delzenne N."/>
            <person name="Muccioli G."/>
            <person name="Collet J.-F."/>
            <person name="Cani P.D."/>
        </authorList>
    </citation>
    <scope>NUCLEOTIDE SEQUENCE [LARGE SCALE GENOMIC DNA]</scope>
    <source>
        <strain evidence="1 2">H184</strain>
    </source>
</reference>
<dbReference type="Proteomes" id="UP000270673">
    <property type="component" value="Chromosome"/>
</dbReference>
<evidence type="ECO:0000313" key="2">
    <source>
        <dbReference type="Proteomes" id="UP000270673"/>
    </source>
</evidence>
<dbReference type="AlphaFoldDB" id="A0A3Q9IRS8"/>
<dbReference type="RefSeq" id="WP_106481570.1">
    <property type="nucleotide sequence ID" value="NZ_CP032819.1"/>
</dbReference>
<organism evidence="1 2">
    <name type="scientific">Butyricimonas faecalis</name>
    <dbReference type="NCBI Taxonomy" id="2093856"/>
    <lineage>
        <taxon>Bacteria</taxon>
        <taxon>Pseudomonadati</taxon>
        <taxon>Bacteroidota</taxon>
        <taxon>Bacteroidia</taxon>
        <taxon>Bacteroidales</taxon>
        <taxon>Odoribacteraceae</taxon>
        <taxon>Butyricimonas</taxon>
    </lineage>
</organism>
<protein>
    <submittedName>
        <fullName evidence="1">Uncharacterized protein</fullName>
    </submittedName>
</protein>
<proteinExistence type="predicted"/>
<accession>A0A3Q9IRS8</accession>
<gene>
    <name evidence="1" type="ORF">D8S85_17520</name>
</gene>
<keyword evidence="2" id="KW-1185">Reference proteome</keyword>
<dbReference type="EMBL" id="CP032819">
    <property type="protein sequence ID" value="AZS31176.1"/>
    <property type="molecule type" value="Genomic_DNA"/>
</dbReference>
<name>A0A3Q9IRS8_9BACT</name>